<dbReference type="AlphaFoldDB" id="A0A553GTN9"/>
<keyword evidence="2" id="KW-0456">Lyase</keyword>
<dbReference type="EMBL" id="VJOY01000025">
    <property type="protein sequence ID" value="TRX72885.1"/>
    <property type="molecule type" value="Genomic_DNA"/>
</dbReference>
<gene>
    <name evidence="2" type="ORF">FM069_20410</name>
</gene>
<accession>A0A553GTN9</accession>
<organism evidence="2 3">
    <name type="scientific">Pseudomonas mangiferae</name>
    <dbReference type="NCBI Taxonomy" id="2593654"/>
    <lineage>
        <taxon>Bacteria</taxon>
        <taxon>Pseudomonadati</taxon>
        <taxon>Pseudomonadota</taxon>
        <taxon>Gammaproteobacteria</taxon>
        <taxon>Pseudomonadales</taxon>
        <taxon>Pseudomonadaceae</taxon>
        <taxon>Pseudomonas</taxon>
    </lineage>
</organism>
<sequence length="60" mass="6852">GGRWNITLFHYRNHGAADGRVVAALQVPEDERHLLPAALEQIGYPYWDETDNPAYRLFLG</sequence>
<keyword evidence="3" id="KW-1185">Reference proteome</keyword>
<dbReference type="InterPro" id="IPR001721">
    <property type="entry name" value="TD_ACT-like"/>
</dbReference>
<protein>
    <submittedName>
        <fullName evidence="2">Threonine ammonia-lyase, biosynthetic</fullName>
        <ecNumber evidence="2">4.3.1.19</ecNumber>
    </submittedName>
</protein>
<dbReference type="InterPro" id="IPR038110">
    <property type="entry name" value="TD_ACT-like_sf"/>
</dbReference>
<evidence type="ECO:0000313" key="2">
    <source>
        <dbReference type="EMBL" id="TRX72885.1"/>
    </source>
</evidence>
<evidence type="ECO:0000259" key="1">
    <source>
        <dbReference type="Pfam" id="PF00585"/>
    </source>
</evidence>
<comment type="caution">
    <text evidence="2">The sequence shown here is derived from an EMBL/GenBank/DDBJ whole genome shotgun (WGS) entry which is preliminary data.</text>
</comment>
<name>A0A553GTN9_9PSED</name>
<dbReference type="Proteomes" id="UP000315235">
    <property type="component" value="Unassembled WGS sequence"/>
</dbReference>
<dbReference type="EC" id="4.3.1.19" evidence="2"/>
<dbReference type="SUPFAM" id="SSF55021">
    <property type="entry name" value="ACT-like"/>
    <property type="match status" value="1"/>
</dbReference>
<dbReference type="InterPro" id="IPR045865">
    <property type="entry name" value="ACT-like_dom_sf"/>
</dbReference>
<feature type="domain" description="ACT-like" evidence="1">
    <location>
        <begin position="1"/>
        <end position="59"/>
    </location>
</feature>
<proteinExistence type="predicted"/>
<evidence type="ECO:0000313" key="3">
    <source>
        <dbReference type="Proteomes" id="UP000315235"/>
    </source>
</evidence>
<reference evidence="2 3" key="1">
    <citation type="submission" date="2019-07" db="EMBL/GenBank/DDBJ databases">
        <title>Pseudomonas mangiferae sp. nov., isolated from bark of mango tree in Thailand.</title>
        <authorList>
            <person name="Srisuk N."/>
            <person name="Anurat P."/>
        </authorList>
    </citation>
    <scope>NUCLEOTIDE SEQUENCE [LARGE SCALE GENOMIC DNA]</scope>
    <source>
        <strain evidence="2 3">DMKU_BBB3-04</strain>
    </source>
</reference>
<feature type="non-terminal residue" evidence="2">
    <location>
        <position position="1"/>
    </location>
</feature>
<dbReference type="Pfam" id="PF00585">
    <property type="entry name" value="Thr_dehydrat_C"/>
    <property type="match status" value="1"/>
</dbReference>
<dbReference type="Gene3D" id="3.40.1020.10">
    <property type="entry name" value="Biosynthetic Threonine Deaminase, Domain 3"/>
    <property type="match status" value="1"/>
</dbReference>
<dbReference type="GO" id="GO:0004794">
    <property type="term" value="F:threonine deaminase activity"/>
    <property type="evidence" value="ECO:0007669"/>
    <property type="project" value="UniProtKB-EC"/>
</dbReference>